<dbReference type="AlphaFoldDB" id="A0A0N4VZI3"/>
<protein>
    <submittedName>
        <fullName evidence="1">SOCS box domain-containing protein</fullName>
    </submittedName>
</protein>
<organism evidence="1">
    <name type="scientific">Haemonchus placei</name>
    <name type="common">Barber's pole worm</name>
    <dbReference type="NCBI Taxonomy" id="6290"/>
    <lineage>
        <taxon>Eukaryota</taxon>
        <taxon>Metazoa</taxon>
        <taxon>Ecdysozoa</taxon>
        <taxon>Nematoda</taxon>
        <taxon>Chromadorea</taxon>
        <taxon>Rhabditida</taxon>
        <taxon>Rhabditina</taxon>
        <taxon>Rhabditomorpha</taxon>
        <taxon>Strongyloidea</taxon>
        <taxon>Trichostrongylidae</taxon>
        <taxon>Haemonchus</taxon>
    </lineage>
</organism>
<accession>A0A0N4VZI3</accession>
<name>A0A0N4VZI3_HAEPC</name>
<proteinExistence type="predicted"/>
<evidence type="ECO:0000313" key="1">
    <source>
        <dbReference type="WBParaSite" id="HPLM_0000270501-mRNA-1"/>
    </source>
</evidence>
<dbReference type="WBParaSite" id="HPLM_0000270501-mRNA-1">
    <property type="protein sequence ID" value="HPLM_0000270501-mRNA-1"/>
    <property type="gene ID" value="HPLM_0000270501"/>
</dbReference>
<sequence>LQQDFSRCDVFFHFILQIFLAVRQLGTNRSCIFYVISLKADRLRFTCIHALLKVRTFSRIRQAFNYLPGYAKHLIPLRIVDLRFIGLEMNS</sequence>
<reference evidence="1" key="1">
    <citation type="submission" date="2017-02" db="UniProtKB">
        <authorList>
            <consortium name="WormBaseParasite"/>
        </authorList>
    </citation>
    <scope>IDENTIFICATION</scope>
</reference>